<keyword evidence="4 5" id="KW-0472">Membrane</keyword>
<feature type="transmembrane region" description="Helical" evidence="5">
    <location>
        <begin position="266"/>
        <end position="284"/>
    </location>
</feature>
<evidence type="ECO:0000256" key="2">
    <source>
        <dbReference type="ARBA" id="ARBA00022692"/>
    </source>
</evidence>
<feature type="transmembrane region" description="Helical" evidence="5">
    <location>
        <begin position="12"/>
        <end position="31"/>
    </location>
</feature>
<sequence length="309" mass="34282">VKYSFENNNVFGFVLGFSGYTIFVLLDSIIKLNLVNKYPVLEINFFICLFAFIPIITTLSTVGNWNTLINNKIHIQLLRGVLGVICGALIINSFKRHALIEIYPILFSTPLILTILSYFILKEKVGIRRWSAVLIGFVGVLIVSRPGTIHFTLPLFGLFIAAIILALNVLIIRRLANTQSSIAFAFYGTVGGLVISGVFSFQNFVSVPLADMLIFVVCGIIGGIGGLCISGASKILESSIFAPIQYVQLVAGFIMGYLFFRDLPDAFEIIGSLVIVFSGLFIIYRENKLNIRPFVSSKSRIRDMFFRGH</sequence>
<dbReference type="SUPFAM" id="SSF103481">
    <property type="entry name" value="Multidrug resistance efflux transporter EmrE"/>
    <property type="match status" value="2"/>
</dbReference>
<proteinExistence type="predicted"/>
<name>A0A382BLW7_9ZZZZ</name>
<dbReference type="InterPro" id="IPR000620">
    <property type="entry name" value="EamA_dom"/>
</dbReference>
<accession>A0A382BLW7</accession>
<evidence type="ECO:0000256" key="3">
    <source>
        <dbReference type="ARBA" id="ARBA00022989"/>
    </source>
</evidence>
<organism evidence="7">
    <name type="scientific">marine metagenome</name>
    <dbReference type="NCBI Taxonomy" id="408172"/>
    <lineage>
        <taxon>unclassified sequences</taxon>
        <taxon>metagenomes</taxon>
        <taxon>ecological metagenomes</taxon>
    </lineage>
</organism>
<evidence type="ECO:0000256" key="5">
    <source>
        <dbReference type="SAM" id="Phobius"/>
    </source>
</evidence>
<keyword evidence="3 5" id="KW-1133">Transmembrane helix</keyword>
<feature type="non-terminal residue" evidence="7">
    <location>
        <position position="1"/>
    </location>
</feature>
<evidence type="ECO:0000256" key="1">
    <source>
        <dbReference type="ARBA" id="ARBA00004141"/>
    </source>
</evidence>
<dbReference type="InterPro" id="IPR037185">
    <property type="entry name" value="EmrE-like"/>
</dbReference>
<dbReference type="PANTHER" id="PTHR22911:SF6">
    <property type="entry name" value="SOLUTE CARRIER FAMILY 35 MEMBER G1"/>
    <property type="match status" value="1"/>
</dbReference>
<dbReference type="PANTHER" id="PTHR22911">
    <property type="entry name" value="ACYL-MALONYL CONDENSING ENZYME-RELATED"/>
    <property type="match status" value="1"/>
</dbReference>
<feature type="transmembrane region" description="Helical" evidence="5">
    <location>
        <begin position="130"/>
        <end position="147"/>
    </location>
</feature>
<feature type="transmembrane region" description="Helical" evidence="5">
    <location>
        <begin position="77"/>
        <end position="94"/>
    </location>
</feature>
<feature type="transmembrane region" description="Helical" evidence="5">
    <location>
        <begin position="240"/>
        <end position="260"/>
    </location>
</feature>
<gene>
    <name evidence="7" type="ORF">METZ01_LOCUS167483</name>
</gene>
<feature type="transmembrane region" description="Helical" evidence="5">
    <location>
        <begin position="153"/>
        <end position="172"/>
    </location>
</feature>
<evidence type="ECO:0000256" key="4">
    <source>
        <dbReference type="ARBA" id="ARBA00023136"/>
    </source>
</evidence>
<feature type="domain" description="EamA" evidence="6">
    <location>
        <begin position="155"/>
        <end position="283"/>
    </location>
</feature>
<feature type="transmembrane region" description="Helical" evidence="5">
    <location>
        <begin position="213"/>
        <end position="233"/>
    </location>
</feature>
<dbReference type="AlphaFoldDB" id="A0A382BLW7"/>
<feature type="domain" description="EamA" evidence="6">
    <location>
        <begin position="13"/>
        <end position="144"/>
    </location>
</feature>
<feature type="transmembrane region" description="Helical" evidence="5">
    <location>
        <begin position="100"/>
        <end position="121"/>
    </location>
</feature>
<comment type="subcellular location">
    <subcellularLocation>
        <location evidence="1">Membrane</location>
        <topology evidence="1">Multi-pass membrane protein</topology>
    </subcellularLocation>
</comment>
<dbReference type="EMBL" id="UINC01030361">
    <property type="protein sequence ID" value="SVB14629.1"/>
    <property type="molecule type" value="Genomic_DNA"/>
</dbReference>
<reference evidence="7" key="1">
    <citation type="submission" date="2018-05" db="EMBL/GenBank/DDBJ databases">
        <authorList>
            <person name="Lanie J.A."/>
            <person name="Ng W.-L."/>
            <person name="Kazmierczak K.M."/>
            <person name="Andrzejewski T.M."/>
            <person name="Davidsen T.M."/>
            <person name="Wayne K.J."/>
            <person name="Tettelin H."/>
            <person name="Glass J.I."/>
            <person name="Rusch D."/>
            <person name="Podicherti R."/>
            <person name="Tsui H.-C.T."/>
            <person name="Winkler M.E."/>
        </authorList>
    </citation>
    <scope>NUCLEOTIDE SEQUENCE</scope>
</reference>
<dbReference type="Pfam" id="PF00892">
    <property type="entry name" value="EamA"/>
    <property type="match status" value="2"/>
</dbReference>
<keyword evidence="2 5" id="KW-0812">Transmembrane</keyword>
<feature type="transmembrane region" description="Helical" evidence="5">
    <location>
        <begin position="43"/>
        <end position="65"/>
    </location>
</feature>
<evidence type="ECO:0000313" key="7">
    <source>
        <dbReference type="EMBL" id="SVB14629.1"/>
    </source>
</evidence>
<evidence type="ECO:0000259" key="6">
    <source>
        <dbReference type="Pfam" id="PF00892"/>
    </source>
</evidence>
<protein>
    <recommendedName>
        <fullName evidence="6">EamA domain-containing protein</fullName>
    </recommendedName>
</protein>
<dbReference type="GO" id="GO:0016020">
    <property type="term" value="C:membrane"/>
    <property type="evidence" value="ECO:0007669"/>
    <property type="project" value="UniProtKB-SubCell"/>
</dbReference>
<feature type="transmembrane region" description="Helical" evidence="5">
    <location>
        <begin position="184"/>
        <end position="201"/>
    </location>
</feature>